<dbReference type="Proteomes" id="UP001280581">
    <property type="component" value="Unassembled WGS sequence"/>
</dbReference>
<protein>
    <submittedName>
        <fullName evidence="1">Uncharacterized protein</fullName>
    </submittedName>
</protein>
<sequence length="216" mass="25658">MEENYSVTRPHIDVNYACTLGERCDICKVVATDIMTWNENVCDGCLNGRSPFKAKLDSACQGIIRKHFDRELQKDQYQARLSNLTPTMLRFLRCEVVKLMCYRYTIALAFDMFDLMKKLNKEDPGCVIGIQEMFFQPHIYWRYTHWVFIIYTREGIYIFDPTGIRFGPDWAMLQMWNEYIRDKVDWIFHLGFLGRQYLCTKRSWPPRDLGIPSSEV</sequence>
<evidence type="ECO:0000313" key="2">
    <source>
        <dbReference type="Proteomes" id="UP001280581"/>
    </source>
</evidence>
<reference evidence="1 2" key="1">
    <citation type="submission" date="2021-02" db="EMBL/GenBank/DDBJ databases">
        <title>Genome assembly of Pseudopithomyces chartarum.</title>
        <authorList>
            <person name="Jauregui R."/>
            <person name="Singh J."/>
            <person name="Voisey C."/>
        </authorList>
    </citation>
    <scope>NUCLEOTIDE SEQUENCE [LARGE SCALE GENOMIC DNA]</scope>
    <source>
        <strain evidence="1 2">AGR01</strain>
    </source>
</reference>
<organism evidence="1 2">
    <name type="scientific">Pseudopithomyces chartarum</name>
    <dbReference type="NCBI Taxonomy" id="1892770"/>
    <lineage>
        <taxon>Eukaryota</taxon>
        <taxon>Fungi</taxon>
        <taxon>Dikarya</taxon>
        <taxon>Ascomycota</taxon>
        <taxon>Pezizomycotina</taxon>
        <taxon>Dothideomycetes</taxon>
        <taxon>Pleosporomycetidae</taxon>
        <taxon>Pleosporales</taxon>
        <taxon>Massarineae</taxon>
        <taxon>Didymosphaeriaceae</taxon>
        <taxon>Pseudopithomyces</taxon>
    </lineage>
</organism>
<evidence type="ECO:0000313" key="1">
    <source>
        <dbReference type="EMBL" id="KAK3215497.1"/>
    </source>
</evidence>
<name>A0AAN6RKX0_9PLEO</name>
<dbReference type="AlphaFoldDB" id="A0AAN6RKX0"/>
<keyword evidence="2" id="KW-1185">Reference proteome</keyword>
<gene>
    <name evidence="1" type="ORF">GRF29_8g187021</name>
</gene>
<dbReference type="EMBL" id="WVTA01000002">
    <property type="protein sequence ID" value="KAK3215497.1"/>
    <property type="molecule type" value="Genomic_DNA"/>
</dbReference>
<comment type="caution">
    <text evidence="1">The sequence shown here is derived from an EMBL/GenBank/DDBJ whole genome shotgun (WGS) entry which is preliminary data.</text>
</comment>
<accession>A0AAN6RKX0</accession>
<proteinExistence type="predicted"/>